<dbReference type="Proteomes" id="UP000828390">
    <property type="component" value="Unassembled WGS sequence"/>
</dbReference>
<proteinExistence type="predicted"/>
<accession>A0A9D4CIL7</accession>
<reference evidence="1" key="2">
    <citation type="submission" date="2020-11" db="EMBL/GenBank/DDBJ databases">
        <authorList>
            <person name="McCartney M.A."/>
            <person name="Auch B."/>
            <person name="Kono T."/>
            <person name="Mallez S."/>
            <person name="Becker A."/>
            <person name="Gohl D.M."/>
            <person name="Silverstein K.A.T."/>
            <person name="Koren S."/>
            <person name="Bechman K.B."/>
            <person name="Herman A."/>
            <person name="Abrahante J.E."/>
            <person name="Garbe J."/>
        </authorList>
    </citation>
    <scope>NUCLEOTIDE SEQUENCE</scope>
    <source>
        <strain evidence="1">Duluth1</strain>
        <tissue evidence="1">Whole animal</tissue>
    </source>
</reference>
<reference evidence="1" key="1">
    <citation type="journal article" date="2019" name="bioRxiv">
        <title>The Genome of the Zebra Mussel, Dreissena polymorpha: A Resource for Invasive Species Research.</title>
        <authorList>
            <person name="McCartney M.A."/>
            <person name="Auch B."/>
            <person name="Kono T."/>
            <person name="Mallez S."/>
            <person name="Zhang Y."/>
            <person name="Obille A."/>
            <person name="Becker A."/>
            <person name="Abrahante J.E."/>
            <person name="Garbe J."/>
            <person name="Badalamenti J.P."/>
            <person name="Herman A."/>
            <person name="Mangelson H."/>
            <person name="Liachko I."/>
            <person name="Sullivan S."/>
            <person name="Sone E.D."/>
            <person name="Koren S."/>
            <person name="Silverstein K.A.T."/>
            <person name="Beckman K.B."/>
            <person name="Gohl D.M."/>
        </authorList>
    </citation>
    <scope>NUCLEOTIDE SEQUENCE</scope>
    <source>
        <strain evidence="1">Duluth1</strain>
        <tissue evidence="1">Whole animal</tissue>
    </source>
</reference>
<organism evidence="1 2">
    <name type="scientific">Dreissena polymorpha</name>
    <name type="common">Zebra mussel</name>
    <name type="synonym">Mytilus polymorpha</name>
    <dbReference type="NCBI Taxonomy" id="45954"/>
    <lineage>
        <taxon>Eukaryota</taxon>
        <taxon>Metazoa</taxon>
        <taxon>Spiralia</taxon>
        <taxon>Lophotrochozoa</taxon>
        <taxon>Mollusca</taxon>
        <taxon>Bivalvia</taxon>
        <taxon>Autobranchia</taxon>
        <taxon>Heteroconchia</taxon>
        <taxon>Euheterodonta</taxon>
        <taxon>Imparidentia</taxon>
        <taxon>Neoheterodontei</taxon>
        <taxon>Myida</taxon>
        <taxon>Dreissenoidea</taxon>
        <taxon>Dreissenidae</taxon>
        <taxon>Dreissena</taxon>
    </lineage>
</organism>
<protein>
    <submittedName>
        <fullName evidence="1">Uncharacterized protein</fullName>
    </submittedName>
</protein>
<name>A0A9D4CIL7_DREPO</name>
<gene>
    <name evidence="1" type="ORF">DPMN_050986</name>
</gene>
<evidence type="ECO:0000313" key="2">
    <source>
        <dbReference type="Proteomes" id="UP000828390"/>
    </source>
</evidence>
<dbReference type="EMBL" id="JAIWYP010000012">
    <property type="protein sequence ID" value="KAH3725153.1"/>
    <property type="molecule type" value="Genomic_DNA"/>
</dbReference>
<sequence>MVNNEILHPICSEMSSYIMKNVTFWVVETHSQEIFRDEHLMHVLQIALKFLQTCTG</sequence>
<dbReference type="Gene3D" id="1.10.1410.40">
    <property type="match status" value="1"/>
</dbReference>
<dbReference type="AlphaFoldDB" id="A0A9D4CIL7"/>
<keyword evidence="2" id="KW-1185">Reference proteome</keyword>
<comment type="caution">
    <text evidence="1">The sequence shown here is derived from an EMBL/GenBank/DDBJ whole genome shotgun (WGS) entry which is preliminary data.</text>
</comment>
<evidence type="ECO:0000313" key="1">
    <source>
        <dbReference type="EMBL" id="KAH3725153.1"/>
    </source>
</evidence>